<dbReference type="Pfam" id="PF00675">
    <property type="entry name" value="Peptidase_M16"/>
    <property type="match status" value="1"/>
</dbReference>
<keyword evidence="3" id="KW-0479">Metal-binding</keyword>
<dbReference type="Pfam" id="PF05193">
    <property type="entry name" value="Peptidase_M16_C"/>
    <property type="match status" value="2"/>
</dbReference>
<name>A0A644XKS6_9ZZZZ</name>
<gene>
    <name evidence="9" type="ORF">SDC9_63172</name>
</gene>
<proteinExistence type="inferred from homology"/>
<feature type="domain" description="Peptidase M16 C-terminal" evidence="8">
    <location>
        <begin position="211"/>
        <end position="388"/>
    </location>
</feature>
<comment type="caution">
    <text evidence="9">The sequence shown here is derived from an EMBL/GenBank/DDBJ whole genome shotgun (WGS) entry which is preliminary data.</text>
</comment>
<evidence type="ECO:0000256" key="5">
    <source>
        <dbReference type="ARBA" id="ARBA00022833"/>
    </source>
</evidence>
<dbReference type="SUPFAM" id="SSF63411">
    <property type="entry name" value="LuxS/MPP-like metallohydrolase"/>
    <property type="match status" value="4"/>
</dbReference>
<protein>
    <recommendedName>
        <fullName evidence="10">Zinc protease</fullName>
    </recommendedName>
</protein>
<dbReference type="PANTHER" id="PTHR43690:SF17">
    <property type="entry name" value="PROTEIN YHJJ"/>
    <property type="match status" value="1"/>
</dbReference>
<keyword evidence="2" id="KW-0645">Protease</keyword>
<dbReference type="Gene3D" id="3.30.830.10">
    <property type="entry name" value="Metalloenzyme, LuxS/M16 peptidase-like"/>
    <property type="match status" value="4"/>
</dbReference>
<evidence type="ECO:0000259" key="8">
    <source>
        <dbReference type="Pfam" id="PF05193"/>
    </source>
</evidence>
<reference evidence="9" key="1">
    <citation type="submission" date="2019-08" db="EMBL/GenBank/DDBJ databases">
        <authorList>
            <person name="Kucharzyk K."/>
            <person name="Murdoch R.W."/>
            <person name="Higgins S."/>
            <person name="Loffler F."/>
        </authorList>
    </citation>
    <scope>NUCLEOTIDE SEQUENCE</scope>
</reference>
<keyword evidence="6" id="KW-0482">Metalloprotease</keyword>
<dbReference type="EMBL" id="VSSQ01002677">
    <property type="protein sequence ID" value="MPM16790.1"/>
    <property type="molecule type" value="Genomic_DNA"/>
</dbReference>
<dbReference type="InterPro" id="IPR007863">
    <property type="entry name" value="Peptidase_M16_C"/>
</dbReference>
<dbReference type="GO" id="GO:0046872">
    <property type="term" value="F:metal ion binding"/>
    <property type="evidence" value="ECO:0007669"/>
    <property type="project" value="UniProtKB-KW"/>
</dbReference>
<keyword evidence="4" id="KW-0378">Hydrolase</keyword>
<dbReference type="InterPro" id="IPR001431">
    <property type="entry name" value="Pept_M16_Zn_BS"/>
</dbReference>
<dbReference type="InterPro" id="IPR011249">
    <property type="entry name" value="Metalloenz_LuxS/M16"/>
</dbReference>
<accession>A0A644XKS6</accession>
<evidence type="ECO:0000256" key="4">
    <source>
        <dbReference type="ARBA" id="ARBA00022801"/>
    </source>
</evidence>
<evidence type="ECO:0000259" key="7">
    <source>
        <dbReference type="Pfam" id="PF00675"/>
    </source>
</evidence>
<comment type="similarity">
    <text evidence="1">Belongs to the peptidase M16 family.</text>
</comment>
<feature type="domain" description="Peptidase M16 C-terminal" evidence="8">
    <location>
        <begin position="695"/>
        <end position="864"/>
    </location>
</feature>
<evidence type="ECO:0008006" key="10">
    <source>
        <dbReference type="Google" id="ProtNLM"/>
    </source>
</evidence>
<dbReference type="GO" id="GO:0004222">
    <property type="term" value="F:metalloendopeptidase activity"/>
    <property type="evidence" value="ECO:0007669"/>
    <property type="project" value="InterPro"/>
</dbReference>
<dbReference type="PROSITE" id="PS00143">
    <property type="entry name" value="INSULINASE"/>
    <property type="match status" value="1"/>
</dbReference>
<organism evidence="9">
    <name type="scientific">bioreactor metagenome</name>
    <dbReference type="NCBI Taxonomy" id="1076179"/>
    <lineage>
        <taxon>unclassified sequences</taxon>
        <taxon>metagenomes</taxon>
        <taxon>ecological metagenomes</taxon>
    </lineage>
</organism>
<evidence type="ECO:0000313" key="9">
    <source>
        <dbReference type="EMBL" id="MPM16790.1"/>
    </source>
</evidence>
<feature type="domain" description="Peptidase M16 N-terminal" evidence="7">
    <location>
        <begin position="58"/>
        <end position="168"/>
    </location>
</feature>
<dbReference type="PANTHER" id="PTHR43690">
    <property type="entry name" value="NARDILYSIN"/>
    <property type="match status" value="1"/>
</dbReference>
<evidence type="ECO:0000256" key="2">
    <source>
        <dbReference type="ARBA" id="ARBA00022670"/>
    </source>
</evidence>
<evidence type="ECO:0000256" key="3">
    <source>
        <dbReference type="ARBA" id="ARBA00022723"/>
    </source>
</evidence>
<evidence type="ECO:0000256" key="6">
    <source>
        <dbReference type="ARBA" id="ARBA00023049"/>
    </source>
</evidence>
<keyword evidence="5" id="KW-0862">Zinc</keyword>
<dbReference type="InterPro" id="IPR050626">
    <property type="entry name" value="Peptidase_M16"/>
</dbReference>
<sequence length="935" mass="105677">MKKIIVLTSAILLAVLNLMAQSSGYYTIPEDKSVVSGKLANGMTYFIKKNSNPAGKGEFFIVHNVGAIQEEDNQDGLAHFLEHMAFNGTKNFPGKTMLDYLNKIGVRFGYEVNAYTSKERTVYNISNVPLNRNSVVDSVLLMLHDWSSYITCDPKEINKERGVIREEWRLGDNARGRMYTNTAKILYTGSKFAERDVIGDTAIINNFVPSVLTDFYHKWYRPDLQAIVLVGDFDVKEIEKKVVSLFSKIPKVAKPSAKINYSVPQNDKPILGYFTDPESKALSVKLYYKHKAPTAELKHSTKSIHDKLAITLAVNMLGKKLDIAKDKPGALYRTAVAVTGDGNGDMNYIQMTVSPIGKNLKDAFIGLVTDMKRVKKYGFSEKDLALSKEDMLKKNAVNINSMADLKNGQYVEYIVRHFTQDEPLITDRERLQLERKILEEITLNDINSSLNRIFPDSNRVFVFAGNIADKETFPSESFVLSEIYKDIDKTLTPFEEHAIAKDLYDFSKISAGKIIEEKAANQFGYKEWRLSNGLIVYWAPNDENGAKIHIHGESDGGLIHMLTNDLTKGKMISNISRIKGLGNLNDKELKAFMIGKTSGVFYSIGRDAKVLDASSEKSDAELLMKQVYLNFTKPVFDSLSYVKFIDRQKEMMKDMSEEIIYMDSVTNFIYSGSPIVKSLKSKDLEGLVYNEVVDYYRKTMCNATGFKFVFSGPISENDAKILVERYLATLPVLPVNLKVINSSPIYAKGCKNMTFKSKTATTPRTVISVLYSGDMKYSAENYIKLSVLRYVLSDRYLNSIREEKGGAYYVSVADQVFVKPQNRVSLRVDFETDPKLSYDLLALVQSEIDKIVKDGPEQRAVNDAVLFMKKKFGEAESKKAFNEARFTSMLFEGVDLYDGYVKMLEKITPADLRKFAAELFKQNNKLTMIKEPETK</sequence>
<dbReference type="GO" id="GO:0006508">
    <property type="term" value="P:proteolysis"/>
    <property type="evidence" value="ECO:0007669"/>
    <property type="project" value="UniProtKB-KW"/>
</dbReference>
<evidence type="ECO:0000256" key="1">
    <source>
        <dbReference type="ARBA" id="ARBA00007261"/>
    </source>
</evidence>
<dbReference type="AlphaFoldDB" id="A0A644XKS6"/>
<dbReference type="InterPro" id="IPR011765">
    <property type="entry name" value="Pept_M16_N"/>
</dbReference>